<sequence>MKFVAKSNGTEEVEDSGIHRWSVKAKENEMKAGSKAALSRVRSLFVFAVDETSKTSFNGLPFGFKLMRVLDLEDTPINEIPDELTNLFNLRYLNLTTTQVKELPKDIGKLYNLQFLELERTQIKELLAGIVKLKNLRHLIAYCYNETDDKNLCLAISKMVHLEYLVVKSCNEDEKVKMDAIESDPRP</sequence>
<evidence type="ECO:0000313" key="3">
    <source>
        <dbReference type="EMBL" id="KAK8516711.1"/>
    </source>
</evidence>
<name>A0ABR2CBA7_9ROSI</name>
<dbReference type="EMBL" id="JBBPBM010000057">
    <property type="protein sequence ID" value="KAK8516711.1"/>
    <property type="molecule type" value="Genomic_DNA"/>
</dbReference>
<dbReference type="Proteomes" id="UP001472677">
    <property type="component" value="Unassembled WGS sequence"/>
</dbReference>
<dbReference type="PANTHER" id="PTHR47186">
    <property type="entry name" value="LEUCINE-RICH REPEAT-CONTAINING PROTEIN 57"/>
    <property type="match status" value="1"/>
</dbReference>
<accession>A0ABR2CBA7</accession>
<dbReference type="InterPro" id="IPR055414">
    <property type="entry name" value="LRR_R13L4/SHOC2-like"/>
</dbReference>
<organism evidence="3 4">
    <name type="scientific">Hibiscus sabdariffa</name>
    <name type="common">roselle</name>
    <dbReference type="NCBI Taxonomy" id="183260"/>
    <lineage>
        <taxon>Eukaryota</taxon>
        <taxon>Viridiplantae</taxon>
        <taxon>Streptophyta</taxon>
        <taxon>Embryophyta</taxon>
        <taxon>Tracheophyta</taxon>
        <taxon>Spermatophyta</taxon>
        <taxon>Magnoliopsida</taxon>
        <taxon>eudicotyledons</taxon>
        <taxon>Gunneridae</taxon>
        <taxon>Pentapetalae</taxon>
        <taxon>rosids</taxon>
        <taxon>malvids</taxon>
        <taxon>Malvales</taxon>
        <taxon>Malvaceae</taxon>
        <taxon>Malvoideae</taxon>
        <taxon>Hibiscus</taxon>
    </lineage>
</organism>
<evidence type="ECO:0000313" key="4">
    <source>
        <dbReference type="Proteomes" id="UP001472677"/>
    </source>
</evidence>
<dbReference type="PANTHER" id="PTHR47186:SF65">
    <property type="entry name" value="NB-ARC DOMAIN-CONTAINING PROTEIN"/>
    <property type="match status" value="1"/>
</dbReference>
<comment type="caution">
    <text evidence="3">The sequence shown here is derived from an EMBL/GenBank/DDBJ whole genome shotgun (WGS) entry which is preliminary data.</text>
</comment>
<evidence type="ECO:0000256" key="1">
    <source>
        <dbReference type="ARBA" id="ARBA00022737"/>
    </source>
</evidence>
<keyword evidence="4" id="KW-1185">Reference proteome</keyword>
<keyword evidence="1" id="KW-0677">Repeat</keyword>
<feature type="domain" description="Disease resistance R13L4/SHOC-2-like LRR" evidence="2">
    <location>
        <begin position="41"/>
        <end position="172"/>
    </location>
</feature>
<reference evidence="3 4" key="1">
    <citation type="journal article" date="2024" name="G3 (Bethesda)">
        <title>Genome assembly of Hibiscus sabdariffa L. provides insights into metabolisms of medicinal natural products.</title>
        <authorList>
            <person name="Kim T."/>
        </authorList>
    </citation>
    <scope>NUCLEOTIDE SEQUENCE [LARGE SCALE GENOMIC DNA]</scope>
    <source>
        <strain evidence="3">TK-2024</strain>
        <tissue evidence="3">Old leaves</tissue>
    </source>
</reference>
<proteinExistence type="predicted"/>
<dbReference type="Gene3D" id="3.80.10.10">
    <property type="entry name" value="Ribonuclease Inhibitor"/>
    <property type="match status" value="1"/>
</dbReference>
<dbReference type="InterPro" id="IPR032675">
    <property type="entry name" value="LRR_dom_sf"/>
</dbReference>
<protein>
    <recommendedName>
        <fullName evidence="2">Disease resistance R13L4/SHOC-2-like LRR domain-containing protein</fullName>
    </recommendedName>
</protein>
<dbReference type="SUPFAM" id="SSF52058">
    <property type="entry name" value="L domain-like"/>
    <property type="match status" value="1"/>
</dbReference>
<gene>
    <name evidence="3" type="ORF">V6N12_049432</name>
</gene>
<evidence type="ECO:0000259" key="2">
    <source>
        <dbReference type="Pfam" id="PF23598"/>
    </source>
</evidence>
<dbReference type="Pfam" id="PF23598">
    <property type="entry name" value="LRR_14"/>
    <property type="match status" value="1"/>
</dbReference>